<feature type="region of interest" description="Disordered" evidence="1">
    <location>
        <begin position="1"/>
        <end position="61"/>
    </location>
</feature>
<accession>B3Q3J6</accession>
<dbReference type="KEGG" id="rec:RHECIAT_PC0000676"/>
<reference evidence="2 3" key="1">
    <citation type="submission" date="2008-04" db="EMBL/GenBank/DDBJ databases">
        <title>Genome diversity and DNA divergence of Rhizobium etli.</title>
        <authorList>
            <person name="Gonzalez V."/>
            <person name="Acosta J.L."/>
            <person name="Santamaria R.I."/>
            <person name="Bustos P."/>
            <person name="Hernandez-Gonzalez I.L."/>
            <person name="Fernandez J.L."/>
            <person name="Diaz R."/>
            <person name="Flores M."/>
            <person name="Mora J."/>
            <person name="Palacios R."/>
            <person name="Davila G."/>
        </authorList>
    </citation>
    <scope>NUCLEOTIDE SEQUENCE [LARGE SCALE GENOMIC DNA]</scope>
    <source>
        <strain evidence="2 3">CIAT 652</strain>
        <plasmid evidence="3">Plasmid pC</plasmid>
    </source>
</reference>
<sequence length="61" mass="6817">MLSSDAKKRRRHLRSEWEIPHSRNLATSVSKSAPMPRLSAQSPLTGRLGTCNQRANSQEGE</sequence>
<feature type="compositionally biased region" description="Polar residues" evidence="1">
    <location>
        <begin position="39"/>
        <end position="61"/>
    </location>
</feature>
<protein>
    <submittedName>
        <fullName evidence="2">Uncharacterized protein</fullName>
    </submittedName>
</protein>
<keyword evidence="2" id="KW-0614">Plasmid</keyword>
<evidence type="ECO:0000313" key="2">
    <source>
        <dbReference type="EMBL" id="ACE94753.1"/>
    </source>
</evidence>
<dbReference type="Proteomes" id="UP000008817">
    <property type="component" value="Plasmid pC"/>
</dbReference>
<proteinExistence type="predicted"/>
<evidence type="ECO:0000313" key="3">
    <source>
        <dbReference type="Proteomes" id="UP000008817"/>
    </source>
</evidence>
<dbReference type="EMBL" id="CP001077">
    <property type="protein sequence ID" value="ACE94753.1"/>
    <property type="molecule type" value="Genomic_DNA"/>
</dbReference>
<gene>
    <name evidence="2" type="ordered locus">RHECIAT_PC0000676</name>
</gene>
<organism evidence="2 3">
    <name type="scientific">Rhizobium etli (strain CIAT 652)</name>
    <dbReference type="NCBI Taxonomy" id="491916"/>
    <lineage>
        <taxon>Bacteria</taxon>
        <taxon>Pseudomonadati</taxon>
        <taxon>Pseudomonadota</taxon>
        <taxon>Alphaproteobacteria</taxon>
        <taxon>Hyphomicrobiales</taxon>
        <taxon>Rhizobiaceae</taxon>
        <taxon>Rhizobium/Agrobacterium group</taxon>
        <taxon>Rhizobium</taxon>
    </lineage>
</organism>
<name>B3Q3J6_RHIE6</name>
<evidence type="ECO:0000256" key="1">
    <source>
        <dbReference type="SAM" id="MobiDB-lite"/>
    </source>
</evidence>
<geneLocation type="plasmid" evidence="2 3">
    <name>pC</name>
</geneLocation>
<dbReference type="AlphaFoldDB" id="B3Q3J6"/>
<dbReference type="HOGENOM" id="CLU_2919536_0_0_5"/>